<dbReference type="AlphaFoldDB" id="A0A6C0EVF4"/>
<organism evidence="1">
    <name type="scientific">viral metagenome</name>
    <dbReference type="NCBI Taxonomy" id="1070528"/>
    <lineage>
        <taxon>unclassified sequences</taxon>
        <taxon>metagenomes</taxon>
        <taxon>organismal metagenomes</taxon>
    </lineage>
</organism>
<proteinExistence type="predicted"/>
<accession>A0A6C0EVF4</accession>
<sequence>MESPSIIIFETSKWNKWNATIWLYNNGYIYHRIDETNKYYIRFIQHIEVGKYINKKMDNGIEFVIKVP</sequence>
<protein>
    <submittedName>
        <fullName evidence="1">Uncharacterized protein</fullName>
    </submittedName>
</protein>
<evidence type="ECO:0000313" key="1">
    <source>
        <dbReference type="EMBL" id="QHT32279.1"/>
    </source>
</evidence>
<dbReference type="EMBL" id="MN738934">
    <property type="protein sequence ID" value="QHT32279.1"/>
    <property type="molecule type" value="Genomic_DNA"/>
</dbReference>
<reference evidence="1" key="1">
    <citation type="journal article" date="2020" name="Nature">
        <title>Giant virus diversity and host interactions through global metagenomics.</title>
        <authorList>
            <person name="Schulz F."/>
            <person name="Roux S."/>
            <person name="Paez-Espino D."/>
            <person name="Jungbluth S."/>
            <person name="Walsh D.A."/>
            <person name="Denef V.J."/>
            <person name="McMahon K.D."/>
            <person name="Konstantinidis K.T."/>
            <person name="Eloe-Fadrosh E.A."/>
            <person name="Kyrpides N.C."/>
            <person name="Woyke T."/>
        </authorList>
    </citation>
    <scope>NUCLEOTIDE SEQUENCE</scope>
    <source>
        <strain evidence="1">GVMAG-M-3300009159-65</strain>
    </source>
</reference>
<name>A0A6C0EVF4_9ZZZZ</name>